<dbReference type="EMBL" id="QNVH01000014">
    <property type="protein sequence ID" value="TDA39408.1"/>
    <property type="molecule type" value="Genomic_DNA"/>
</dbReference>
<protein>
    <recommendedName>
        <fullName evidence="2">Bacterial type II secretion system protein E domain-containing protein</fullName>
    </recommendedName>
</protein>
<reference evidence="3 4" key="1">
    <citation type="journal article" date="2019" name="Nat. Microbiol.">
        <title>Expanding anaerobic alkane metabolism in the domain of Archaea.</title>
        <authorList>
            <person name="Wang Y."/>
            <person name="Wegener G."/>
            <person name="Hou J."/>
            <person name="Wang F."/>
            <person name="Xiao X."/>
        </authorList>
    </citation>
    <scope>NUCLEOTIDE SEQUENCE [LARGE SCALE GENOMIC DNA]</scope>
    <source>
        <strain evidence="3">WYZ-LMO10</strain>
    </source>
</reference>
<evidence type="ECO:0000256" key="1">
    <source>
        <dbReference type="ARBA" id="ARBA00006611"/>
    </source>
</evidence>
<proteinExistence type="inferred from homology"/>
<organism evidence="3 4">
    <name type="scientific">Thermoproteota archaeon</name>
    <dbReference type="NCBI Taxonomy" id="2056631"/>
    <lineage>
        <taxon>Archaea</taxon>
        <taxon>Thermoproteota</taxon>
    </lineage>
</organism>
<dbReference type="Gene3D" id="3.40.50.300">
    <property type="entry name" value="P-loop containing nucleotide triphosphate hydrolases"/>
    <property type="match status" value="1"/>
</dbReference>
<dbReference type="PANTHER" id="PTHR30486">
    <property type="entry name" value="TWITCHING MOTILITY PROTEIN PILT"/>
    <property type="match status" value="1"/>
</dbReference>
<dbReference type="InterPro" id="IPR001482">
    <property type="entry name" value="T2SS/T4SS_dom"/>
</dbReference>
<gene>
    <name evidence="3" type="ORF">DSO08_02320</name>
</gene>
<dbReference type="GO" id="GO:0016887">
    <property type="term" value="F:ATP hydrolysis activity"/>
    <property type="evidence" value="ECO:0007669"/>
    <property type="project" value="InterPro"/>
</dbReference>
<evidence type="ECO:0000313" key="4">
    <source>
        <dbReference type="Proteomes" id="UP000315399"/>
    </source>
</evidence>
<dbReference type="InterPro" id="IPR027417">
    <property type="entry name" value="P-loop_NTPase"/>
</dbReference>
<name>A0A523BEP9_9CREN</name>
<evidence type="ECO:0000313" key="3">
    <source>
        <dbReference type="EMBL" id="TDA39408.1"/>
    </source>
</evidence>
<dbReference type="SUPFAM" id="SSF52540">
    <property type="entry name" value="P-loop containing nucleoside triphosphate hydrolases"/>
    <property type="match status" value="1"/>
</dbReference>
<accession>A0A523BEP9</accession>
<dbReference type="Proteomes" id="UP000315399">
    <property type="component" value="Unassembled WGS sequence"/>
</dbReference>
<dbReference type="CDD" id="cd01130">
    <property type="entry name" value="VirB11-like_ATPase"/>
    <property type="match status" value="1"/>
</dbReference>
<dbReference type="PANTHER" id="PTHR30486:SF6">
    <property type="entry name" value="TYPE IV PILUS RETRACTATION ATPASE PILT"/>
    <property type="match status" value="1"/>
</dbReference>
<dbReference type="AlphaFoldDB" id="A0A523BEP9"/>
<evidence type="ECO:0000259" key="2">
    <source>
        <dbReference type="Pfam" id="PF00437"/>
    </source>
</evidence>
<dbReference type="Gene3D" id="3.30.450.380">
    <property type="match status" value="1"/>
</dbReference>
<feature type="domain" description="Bacterial type II secretion system protein E" evidence="2">
    <location>
        <begin position="203"/>
        <end position="388"/>
    </location>
</feature>
<sequence length="563" mass="63694">MRWRRGARPEALEELLSAPVDELEKKAYEELEKGKRSKFDLPMLSIRTSQAYLSGVKVIESYSVGMSTVYITRDYEYLVQDPPLTPEEQSRLRELASKLLFLMPSSVVADEAKFDEYLVKAGLRDRRYVYFLKREILGYGLLDPLIHDARVEDVVVASSKNPVSCIHSDYGTMPTNIVFYPEELDRYIEKLVYASGKSISLYRPIVSIRLPDGSRLSASYKKEVSPSGSNFIIRKFPEKPWSITSLMLLNTIPPEMAAWLMILLEYKKAFLVCGAMGTGKTSLINAICNMIPERSVIVTIEDTPELRLVHPNRISLVVRESATLEERGEIGMFALVKEALRMSADYIIVGEVRGEEGRIWAQAIMTGHGGVTSLHAESPNAALERLASPPILVERGALKSLAGIVFVGKTTVRNEDQILQRRRAMNFYDLGEDFELRPLFAYDPEKDAFSSSEKLISESKGAERIVTETGISRSRLIEMYRDRVKFLAELEKIARVRPEFREYGTVTKVVWAFQSCPHTLDLDSLVITPEGKVKVSPYLEAGVRTKDYRDGQRHEKLWGIRGG</sequence>
<dbReference type="InterPro" id="IPR050921">
    <property type="entry name" value="T4SS_GSP_E_ATPase"/>
</dbReference>
<comment type="caution">
    <text evidence="3">The sequence shown here is derived from an EMBL/GenBank/DDBJ whole genome shotgun (WGS) entry which is preliminary data.</text>
</comment>
<comment type="similarity">
    <text evidence="1">Belongs to the GSP E family.</text>
</comment>
<dbReference type="Pfam" id="PF00437">
    <property type="entry name" value="T2SSE"/>
    <property type="match status" value="1"/>
</dbReference>